<evidence type="ECO:0000256" key="9">
    <source>
        <dbReference type="ARBA" id="ARBA00023141"/>
    </source>
</evidence>
<evidence type="ECO:0000256" key="6">
    <source>
        <dbReference type="ARBA" id="ARBA00022643"/>
    </source>
</evidence>
<keyword evidence="9 11" id="KW-0057">Aromatic amino acid biosynthesis</keyword>
<comment type="catalytic activity">
    <reaction evidence="11 12">
        <text>5-O-(1-carboxyvinyl)-3-phosphoshikimate = chorismate + phosphate</text>
        <dbReference type="Rhea" id="RHEA:21020"/>
        <dbReference type="ChEBI" id="CHEBI:29748"/>
        <dbReference type="ChEBI" id="CHEBI:43474"/>
        <dbReference type="ChEBI" id="CHEBI:57701"/>
        <dbReference type="EC" id="4.2.3.5"/>
    </reaction>
</comment>
<feature type="compositionally biased region" description="Basic residues" evidence="13">
    <location>
        <begin position="104"/>
        <end position="114"/>
    </location>
</feature>
<evidence type="ECO:0000313" key="15">
    <source>
        <dbReference type="Proteomes" id="UP001332192"/>
    </source>
</evidence>
<gene>
    <name evidence="11 14" type="primary">aroC</name>
    <name evidence="14" type="ORF">U7230_04720</name>
</gene>
<evidence type="ECO:0000256" key="8">
    <source>
        <dbReference type="ARBA" id="ARBA00022857"/>
    </source>
</evidence>
<comment type="cofactor">
    <cofactor evidence="11 12">
        <name>FMNH2</name>
        <dbReference type="ChEBI" id="CHEBI:57618"/>
    </cofactor>
    <text evidence="11 12">Reduced FMN (FMNH(2)).</text>
</comment>
<keyword evidence="8 11" id="KW-0521">NADP</keyword>
<feature type="binding site" evidence="11">
    <location>
        <position position="357"/>
    </location>
    <ligand>
        <name>FMN</name>
        <dbReference type="ChEBI" id="CHEBI:58210"/>
    </ligand>
</feature>
<keyword evidence="4 11" id="KW-0028">Amino-acid biosynthesis</keyword>
<feature type="binding site" evidence="11">
    <location>
        <position position="43"/>
    </location>
    <ligand>
        <name>NADP(+)</name>
        <dbReference type="ChEBI" id="CHEBI:58349"/>
    </ligand>
</feature>
<keyword evidence="5 11" id="KW-0285">Flavoprotein</keyword>
<dbReference type="GO" id="GO:0004107">
    <property type="term" value="F:chorismate synthase activity"/>
    <property type="evidence" value="ECO:0007669"/>
    <property type="project" value="UniProtKB-EC"/>
</dbReference>
<dbReference type="EC" id="4.2.3.5" evidence="3 11"/>
<evidence type="ECO:0000256" key="3">
    <source>
        <dbReference type="ARBA" id="ARBA00013036"/>
    </source>
</evidence>
<sequence length="408" mass="43575">MLTAGESHGPALTVIVEGVPAGLALSPEAIDRELRRRQEGYGRGQRMRIEQDRARILSGVRQGMTLGSPIALQVENRDYPHWAHTMAPQVQPEQEPGAEAGARWRSRPVTRPRPGHADLAGALKFGFTDVRNVLERASARETAARVAAGAVARQLLAAVGITVVGRVVRIGPVEADPFDGSAELDWAELARRAEASPVRCASETATRAMMEAIDQARRDGDTLGGIFEVAALGVMPGLGSYVQWDRRLDARLAAAFMSIPGVKGVEVGLGFELASRPGSAAHDPILYGPVPPLQWTPSPEAPGYFRPSNRAGGLEGGVTTGQPVVMRAAMKPLSTLMRPLATVDMASHEPAEAAVERSDVCAVPSAAVVGEAMMAWVLAEALLEKFGGDSVEELRQAVEAYRRRLARR</sequence>
<dbReference type="PANTHER" id="PTHR21085:SF0">
    <property type="entry name" value="CHORISMATE SYNTHASE"/>
    <property type="match status" value="1"/>
</dbReference>
<comment type="subunit">
    <text evidence="11">Homotetramer.</text>
</comment>
<dbReference type="InterPro" id="IPR020541">
    <property type="entry name" value="Chorismate_synthase_CS"/>
</dbReference>
<comment type="similarity">
    <text evidence="2 11 12">Belongs to the chorismate synthase family.</text>
</comment>
<comment type="function">
    <text evidence="11">Catalyzes the anti-1,4-elimination of the C-3 phosphate and the C-6 proR hydrogen from 5-enolpyruvylshikimate-3-phosphate (EPSP) to yield chorismate, which is the branch point compound that serves as the starting substrate for the three terminal pathways of aromatic amino acid biosynthesis. This reaction introduces a second double bond into the aromatic ring system.</text>
</comment>
<evidence type="ECO:0000256" key="11">
    <source>
        <dbReference type="HAMAP-Rule" id="MF_00300"/>
    </source>
</evidence>
<dbReference type="InterPro" id="IPR000453">
    <property type="entry name" value="Chorismate_synth"/>
</dbReference>
<dbReference type="EMBL" id="CP141615">
    <property type="protein sequence ID" value="WRP18913.1"/>
    <property type="molecule type" value="Genomic_DNA"/>
</dbReference>
<evidence type="ECO:0000256" key="13">
    <source>
        <dbReference type="SAM" id="MobiDB-lite"/>
    </source>
</evidence>
<dbReference type="PROSITE" id="PS00789">
    <property type="entry name" value="CHORISMATE_SYNTHASE_3"/>
    <property type="match status" value="1"/>
</dbReference>
<dbReference type="PIRSF" id="PIRSF001456">
    <property type="entry name" value="Chorismate_synth"/>
    <property type="match status" value="1"/>
</dbReference>
<feature type="binding site" evidence="11">
    <location>
        <begin position="136"/>
        <end position="138"/>
    </location>
    <ligand>
        <name>FMN</name>
        <dbReference type="ChEBI" id="CHEBI:58210"/>
    </ligand>
</feature>
<feature type="region of interest" description="Disordered" evidence="13">
    <location>
        <begin position="90"/>
        <end position="115"/>
    </location>
</feature>
<dbReference type="CDD" id="cd07304">
    <property type="entry name" value="Chorismate_synthase"/>
    <property type="match status" value="1"/>
</dbReference>
<evidence type="ECO:0000256" key="12">
    <source>
        <dbReference type="RuleBase" id="RU000605"/>
    </source>
</evidence>
<accession>A0ABZ1C512</accession>
<dbReference type="NCBIfam" id="NF003793">
    <property type="entry name" value="PRK05382.1"/>
    <property type="match status" value="1"/>
</dbReference>
<dbReference type="SUPFAM" id="SSF103263">
    <property type="entry name" value="Chorismate synthase, AroC"/>
    <property type="match status" value="1"/>
</dbReference>
<comment type="pathway">
    <text evidence="1 11 12">Metabolic intermediate biosynthesis; chorismate biosynthesis; chorismate from D-erythrose 4-phosphate and phosphoenolpyruvate: step 7/7.</text>
</comment>
<feature type="binding site" evidence="11">
    <location>
        <position position="316"/>
    </location>
    <ligand>
        <name>FMN</name>
        <dbReference type="ChEBI" id="CHEBI:58210"/>
    </ligand>
</feature>
<evidence type="ECO:0000256" key="10">
    <source>
        <dbReference type="ARBA" id="ARBA00023239"/>
    </source>
</evidence>
<dbReference type="NCBIfam" id="TIGR00033">
    <property type="entry name" value="aroC"/>
    <property type="match status" value="1"/>
</dbReference>
<proteinExistence type="inferred from homology"/>
<evidence type="ECO:0000256" key="5">
    <source>
        <dbReference type="ARBA" id="ARBA00022630"/>
    </source>
</evidence>
<name>A0ABZ1C512_9FIRM</name>
<keyword evidence="7 11" id="KW-0274">FAD</keyword>
<reference evidence="14 15" key="1">
    <citation type="journal article" date="2024" name="Front. Microbiol.">
        <title>Novel thermophilic genera Geochorda gen. nov. and Carboxydochorda gen. nov. from the deep terrestrial subsurface reveal the ecophysiological diversity in the class Limnochordia.</title>
        <authorList>
            <person name="Karnachuk O.V."/>
            <person name="Lukina A.P."/>
            <person name="Avakyan M.R."/>
            <person name="Kadnikov V.V."/>
            <person name="Begmatov S."/>
            <person name="Beletsky A.V."/>
            <person name="Vlasova K.G."/>
            <person name="Novikov A.A."/>
            <person name="Shcherbakova V.A."/>
            <person name="Mardanov A.V."/>
            <person name="Ravin N.V."/>
        </authorList>
    </citation>
    <scope>NUCLEOTIDE SEQUENCE [LARGE SCALE GENOMIC DNA]</scope>
    <source>
        <strain evidence="14 15">L945</strain>
    </source>
</reference>
<evidence type="ECO:0000256" key="2">
    <source>
        <dbReference type="ARBA" id="ARBA00008014"/>
    </source>
</evidence>
<evidence type="ECO:0000256" key="1">
    <source>
        <dbReference type="ARBA" id="ARBA00005044"/>
    </source>
</evidence>
<dbReference type="Pfam" id="PF01264">
    <property type="entry name" value="Chorismate_synt"/>
    <property type="match status" value="1"/>
</dbReference>
<dbReference type="PANTHER" id="PTHR21085">
    <property type="entry name" value="CHORISMATE SYNTHASE"/>
    <property type="match status" value="1"/>
</dbReference>
<keyword evidence="15" id="KW-1185">Reference proteome</keyword>
<keyword evidence="6 11" id="KW-0288">FMN</keyword>
<keyword evidence="10 11" id="KW-0456">Lyase</keyword>
<dbReference type="HAMAP" id="MF_00300">
    <property type="entry name" value="Chorismate_synth"/>
    <property type="match status" value="1"/>
</dbReference>
<feature type="binding site" evidence="11">
    <location>
        <position position="37"/>
    </location>
    <ligand>
        <name>NADP(+)</name>
        <dbReference type="ChEBI" id="CHEBI:58349"/>
    </ligand>
</feature>
<protein>
    <recommendedName>
        <fullName evidence="3 11">Chorismate synthase</fullName>
        <shortName evidence="11">CS</shortName>
        <ecNumber evidence="3 11">4.2.3.5</ecNumber>
    </recommendedName>
    <alternativeName>
        <fullName evidence="11">5-enolpyruvylshikimate-3-phosphate phospholyase</fullName>
    </alternativeName>
</protein>
<evidence type="ECO:0000256" key="7">
    <source>
        <dbReference type="ARBA" id="ARBA00022827"/>
    </source>
</evidence>
<evidence type="ECO:0000313" key="14">
    <source>
        <dbReference type="EMBL" id="WRP18913.1"/>
    </source>
</evidence>
<dbReference type="Proteomes" id="UP001332192">
    <property type="component" value="Chromosome"/>
</dbReference>
<comment type="caution">
    <text evidence="11">Lacks conserved residue(s) required for the propagation of feature annotation.</text>
</comment>
<evidence type="ECO:0000256" key="4">
    <source>
        <dbReference type="ARBA" id="ARBA00022605"/>
    </source>
</evidence>
<dbReference type="Gene3D" id="3.60.150.10">
    <property type="entry name" value="Chorismate synthase AroC"/>
    <property type="match status" value="1"/>
</dbReference>
<dbReference type="PROSITE" id="PS00788">
    <property type="entry name" value="CHORISMATE_SYNTHASE_2"/>
    <property type="match status" value="1"/>
</dbReference>
<organism evidence="14 15">
    <name type="scientific">Carboxydichorda subterranea</name>
    <dbReference type="NCBI Taxonomy" id="3109565"/>
    <lineage>
        <taxon>Bacteria</taxon>
        <taxon>Bacillati</taxon>
        <taxon>Bacillota</taxon>
        <taxon>Limnochordia</taxon>
        <taxon>Limnochordales</taxon>
        <taxon>Geochordaceae</taxon>
        <taxon>Carboxydichorda</taxon>
    </lineage>
</organism>
<dbReference type="PROSITE" id="PS00787">
    <property type="entry name" value="CHORISMATE_SYNTHASE_1"/>
    <property type="match status" value="1"/>
</dbReference>
<feature type="binding site" evidence="11">
    <location>
        <begin position="331"/>
        <end position="335"/>
    </location>
    <ligand>
        <name>FMN</name>
        <dbReference type="ChEBI" id="CHEBI:58210"/>
    </ligand>
</feature>
<dbReference type="InterPro" id="IPR035904">
    <property type="entry name" value="Chorismate_synth_AroC_sf"/>
</dbReference>